<comment type="caution">
    <text evidence="3">The sequence shown here is derived from an EMBL/GenBank/DDBJ whole genome shotgun (WGS) entry which is preliminary data.</text>
</comment>
<dbReference type="Pfam" id="PF01527">
    <property type="entry name" value="HTH_Tnp_1"/>
    <property type="match status" value="1"/>
</dbReference>
<dbReference type="SUPFAM" id="SSF46689">
    <property type="entry name" value="Homeodomain-like"/>
    <property type="match status" value="1"/>
</dbReference>
<dbReference type="GO" id="GO:0003677">
    <property type="term" value="F:DNA binding"/>
    <property type="evidence" value="ECO:0007669"/>
    <property type="project" value="InterPro"/>
</dbReference>
<name>A0A8H9IEB4_9ALTE</name>
<evidence type="ECO:0000313" key="3">
    <source>
        <dbReference type="EMBL" id="GGZ84122.1"/>
    </source>
</evidence>
<comment type="similarity">
    <text evidence="1">Belongs to the transposase 8 family.</text>
</comment>
<gene>
    <name evidence="3" type="primary">ykgN</name>
    <name evidence="3" type="ORF">GCM10011274_47020</name>
</gene>
<keyword evidence="2" id="KW-0175">Coiled coil</keyword>
<dbReference type="Proteomes" id="UP000622604">
    <property type="component" value="Unassembled WGS sequence"/>
</dbReference>
<evidence type="ECO:0000256" key="1">
    <source>
        <dbReference type="ARBA" id="ARBA00009964"/>
    </source>
</evidence>
<evidence type="ECO:0000256" key="2">
    <source>
        <dbReference type="SAM" id="Coils"/>
    </source>
</evidence>
<evidence type="ECO:0000313" key="4">
    <source>
        <dbReference type="Proteomes" id="UP000622604"/>
    </source>
</evidence>
<dbReference type="InterPro" id="IPR002514">
    <property type="entry name" value="Transposase_8"/>
</dbReference>
<reference evidence="3" key="1">
    <citation type="journal article" date="2014" name="Int. J. Syst. Evol. Microbiol.">
        <title>Complete genome sequence of Corynebacterium casei LMG S-19264T (=DSM 44701T), isolated from a smear-ripened cheese.</title>
        <authorList>
            <consortium name="US DOE Joint Genome Institute (JGI-PGF)"/>
            <person name="Walter F."/>
            <person name="Albersmeier A."/>
            <person name="Kalinowski J."/>
            <person name="Ruckert C."/>
        </authorList>
    </citation>
    <scope>NUCLEOTIDE SEQUENCE</scope>
    <source>
        <strain evidence="3">KCTC 32337</strain>
    </source>
</reference>
<feature type="coiled-coil region" evidence="2">
    <location>
        <begin position="51"/>
        <end position="85"/>
    </location>
</feature>
<reference evidence="3" key="2">
    <citation type="submission" date="2020-09" db="EMBL/GenBank/DDBJ databases">
        <authorList>
            <person name="Sun Q."/>
            <person name="Kim S."/>
        </authorList>
    </citation>
    <scope>NUCLEOTIDE SEQUENCE</scope>
    <source>
        <strain evidence="3">KCTC 32337</strain>
    </source>
</reference>
<dbReference type="GO" id="GO:0006313">
    <property type="term" value="P:DNA transposition"/>
    <property type="evidence" value="ECO:0007669"/>
    <property type="project" value="InterPro"/>
</dbReference>
<dbReference type="EMBL" id="BMZC01000027">
    <property type="protein sequence ID" value="GGZ84122.1"/>
    <property type="molecule type" value="Genomic_DNA"/>
</dbReference>
<dbReference type="GO" id="GO:0004803">
    <property type="term" value="F:transposase activity"/>
    <property type="evidence" value="ECO:0007669"/>
    <property type="project" value="InterPro"/>
</dbReference>
<organism evidence="3 4">
    <name type="scientific">Paraglaciecola chathamensis</name>
    <dbReference type="NCBI Taxonomy" id="368405"/>
    <lineage>
        <taxon>Bacteria</taxon>
        <taxon>Pseudomonadati</taxon>
        <taxon>Pseudomonadota</taxon>
        <taxon>Gammaproteobacteria</taxon>
        <taxon>Alteromonadales</taxon>
        <taxon>Alteromonadaceae</taxon>
        <taxon>Paraglaciecola</taxon>
    </lineage>
</organism>
<dbReference type="InterPro" id="IPR009057">
    <property type="entry name" value="Homeodomain-like_sf"/>
</dbReference>
<protein>
    <submittedName>
        <fullName evidence="3">Transposase YkgN</fullName>
    </submittedName>
</protein>
<sequence>MNKKYPDEFKQEAVRQVIEKGHSVPDVAKRLGISDKSLYYWVSKAKVPASQSAEQEEIRKLKVELKRVTEERNILKEAAEDSSQLCTKWRCLWQPTHHT</sequence>
<proteinExistence type="inferred from homology"/>
<dbReference type="Gene3D" id="1.10.10.60">
    <property type="entry name" value="Homeodomain-like"/>
    <property type="match status" value="1"/>
</dbReference>
<dbReference type="AlphaFoldDB" id="A0A8H9IEB4"/>
<accession>A0A8H9IEB4</accession>